<evidence type="ECO:0000313" key="2">
    <source>
        <dbReference type="EMBL" id="GIX83288.1"/>
    </source>
</evidence>
<dbReference type="Proteomes" id="UP001054945">
    <property type="component" value="Unassembled WGS sequence"/>
</dbReference>
<reference evidence="2 3" key="1">
    <citation type="submission" date="2021-06" db="EMBL/GenBank/DDBJ databases">
        <title>Caerostris extrusa draft genome.</title>
        <authorList>
            <person name="Kono N."/>
            <person name="Arakawa K."/>
        </authorList>
    </citation>
    <scope>NUCLEOTIDE SEQUENCE [LARGE SCALE GENOMIC DNA]</scope>
</reference>
<name>A0AAV4NFM5_CAEEX</name>
<evidence type="ECO:0000313" key="3">
    <source>
        <dbReference type="Proteomes" id="UP001054945"/>
    </source>
</evidence>
<keyword evidence="1" id="KW-0732">Signal</keyword>
<proteinExistence type="predicted"/>
<sequence>MKIVISVCIITMLCFALCCSQLVDPDCHGNTTKGGYTPCQKRCDNLGHPPSVLRERRRLSFINHDRILLDCRHIKKKYL</sequence>
<dbReference type="EMBL" id="BPLR01003316">
    <property type="protein sequence ID" value="GIX83288.1"/>
    <property type="molecule type" value="Genomic_DNA"/>
</dbReference>
<dbReference type="AlphaFoldDB" id="A0AAV4NFM5"/>
<gene>
    <name evidence="2" type="ORF">CEXT_244781</name>
</gene>
<comment type="caution">
    <text evidence="2">The sequence shown here is derived from an EMBL/GenBank/DDBJ whole genome shotgun (WGS) entry which is preliminary data.</text>
</comment>
<feature type="signal peptide" evidence="1">
    <location>
        <begin position="1"/>
        <end position="20"/>
    </location>
</feature>
<feature type="chain" id="PRO_5043719267" evidence="1">
    <location>
        <begin position="21"/>
        <end position="79"/>
    </location>
</feature>
<keyword evidence="3" id="KW-1185">Reference proteome</keyword>
<evidence type="ECO:0000256" key="1">
    <source>
        <dbReference type="SAM" id="SignalP"/>
    </source>
</evidence>
<accession>A0AAV4NFM5</accession>
<protein>
    <submittedName>
        <fullName evidence="2">Uncharacterized protein</fullName>
    </submittedName>
</protein>
<organism evidence="2 3">
    <name type="scientific">Caerostris extrusa</name>
    <name type="common">Bark spider</name>
    <name type="synonym">Caerostris bankana</name>
    <dbReference type="NCBI Taxonomy" id="172846"/>
    <lineage>
        <taxon>Eukaryota</taxon>
        <taxon>Metazoa</taxon>
        <taxon>Ecdysozoa</taxon>
        <taxon>Arthropoda</taxon>
        <taxon>Chelicerata</taxon>
        <taxon>Arachnida</taxon>
        <taxon>Araneae</taxon>
        <taxon>Araneomorphae</taxon>
        <taxon>Entelegynae</taxon>
        <taxon>Araneoidea</taxon>
        <taxon>Araneidae</taxon>
        <taxon>Caerostris</taxon>
    </lineage>
</organism>